<evidence type="ECO:0000313" key="1">
    <source>
        <dbReference type="EMBL" id="EPF15297.1"/>
    </source>
</evidence>
<proteinExistence type="predicted"/>
<dbReference type="RefSeq" id="WP_016537797.1">
    <property type="nucleotide sequence ID" value="NZ_KE161030.1"/>
</dbReference>
<evidence type="ECO:0000313" key="2">
    <source>
        <dbReference type="Proteomes" id="UP000014585"/>
    </source>
</evidence>
<dbReference type="AlphaFoldDB" id="S3J5M7"/>
<sequence>MSDNWSRHFELQLLKEDGSGIALSNFKVTFKVEWHTGSSPKTAEVKIYNLAPDSVNRIAQKEFTKIRLIAGYNGLEPIVNSSEVGKVRIVDPAEWGARDGMNFGVIFSGDIRIWMTGRETSVDDWLLIQAMDGHEALTSAVLSATLAKGYTVKDMYQLAAGALKPFGIFPGRLPPLPETKFPRGYTFHGKVSSYLDQIGELCKASWKLSNDRLDYYSNTEKAHPPINLNSQNGLIGRPQTSTNAGVTLKCLINPNILLNGQVKLDQNTLYKPALVENDKYTHPSPDGIYDVYGIAYSGDTRAQNWYMTMMCFPAGQPVDKVDEKWTKSPASQEKV</sequence>
<organism evidence="1 2">
    <name type="scientific">Cedecea davisae DSM 4568</name>
    <dbReference type="NCBI Taxonomy" id="566551"/>
    <lineage>
        <taxon>Bacteria</taxon>
        <taxon>Pseudomonadati</taxon>
        <taxon>Pseudomonadota</taxon>
        <taxon>Gammaproteobacteria</taxon>
        <taxon>Enterobacterales</taxon>
        <taxon>Enterobacteriaceae</taxon>
        <taxon>Cedecea</taxon>
    </lineage>
</organism>
<reference evidence="1 2" key="1">
    <citation type="submission" date="2013-04" db="EMBL/GenBank/DDBJ databases">
        <authorList>
            <person name="Weinstock G."/>
            <person name="Sodergren E."/>
            <person name="Lobos E.A."/>
            <person name="Fulton L."/>
            <person name="Fulton R."/>
            <person name="Courtney L."/>
            <person name="Fronick C."/>
            <person name="O'Laughlin M."/>
            <person name="Godfrey J."/>
            <person name="Wilson R.M."/>
            <person name="Miner T."/>
            <person name="Farmer C."/>
            <person name="Delehaunty K."/>
            <person name="Cordes M."/>
            <person name="Minx P."/>
            <person name="Tomlinson C."/>
            <person name="Chen J."/>
            <person name="Wollam A."/>
            <person name="Pepin K.H."/>
            <person name="Palsikar V.B."/>
            <person name="Zhang X."/>
            <person name="Suruliraj S."/>
            <person name="Perna N.T."/>
            <person name="Plunkett G."/>
            <person name="Warren W."/>
            <person name="Mitreva M."/>
            <person name="Mardis E.R."/>
            <person name="Wilson R.K."/>
        </authorList>
    </citation>
    <scope>NUCLEOTIDE SEQUENCE [LARGE SCALE GENOMIC DNA]</scope>
    <source>
        <strain evidence="1 2">DSM 4568</strain>
    </source>
</reference>
<protein>
    <submittedName>
        <fullName evidence="1">Uncharacterized protein</fullName>
    </submittedName>
</protein>
<dbReference type="OrthoDB" id="2087522at2"/>
<dbReference type="Proteomes" id="UP000014585">
    <property type="component" value="Unassembled WGS sequence"/>
</dbReference>
<gene>
    <name evidence="1" type="ORF">HMPREF0201_03534</name>
</gene>
<dbReference type="STRING" id="566551.HMPREF0201_03534"/>
<comment type="caution">
    <text evidence="1">The sequence shown here is derived from an EMBL/GenBank/DDBJ whole genome shotgun (WGS) entry which is preliminary data.</text>
</comment>
<dbReference type="HOGENOM" id="CLU_059703_0_0_6"/>
<dbReference type="PATRIC" id="fig|566551.4.peg.3224"/>
<name>S3J5M7_9ENTR</name>
<accession>S3J5M7</accession>
<dbReference type="EMBL" id="ATDT01000031">
    <property type="protein sequence ID" value="EPF15297.1"/>
    <property type="molecule type" value="Genomic_DNA"/>
</dbReference>